<dbReference type="Proteomes" id="UP000191931">
    <property type="component" value="Unassembled WGS sequence"/>
</dbReference>
<dbReference type="CDD" id="cd05403">
    <property type="entry name" value="NT_KNTase_like"/>
    <property type="match status" value="1"/>
</dbReference>
<dbReference type="Pfam" id="PF01909">
    <property type="entry name" value="NTP_transf_2"/>
    <property type="match status" value="1"/>
</dbReference>
<evidence type="ECO:0000313" key="3">
    <source>
        <dbReference type="Proteomes" id="UP000191931"/>
    </source>
</evidence>
<dbReference type="OrthoDB" id="5419730at2"/>
<reference evidence="2 3" key="1">
    <citation type="submission" date="2017-03" db="EMBL/GenBank/DDBJ databases">
        <authorList>
            <person name="Afonso C.L."/>
            <person name="Miller P.J."/>
            <person name="Scott M.A."/>
            <person name="Spackman E."/>
            <person name="Goraichik I."/>
            <person name="Dimitrov K.M."/>
            <person name="Suarez D.L."/>
            <person name="Swayne D.E."/>
        </authorList>
    </citation>
    <scope>NUCLEOTIDE SEQUENCE [LARGE SCALE GENOMIC DNA]</scope>
    <source>
        <strain evidence="2">PRJEB14757</strain>
    </source>
</reference>
<dbReference type="Gene3D" id="3.30.460.10">
    <property type="entry name" value="Beta Polymerase, domain 2"/>
    <property type="match status" value="1"/>
</dbReference>
<proteinExistence type="predicted"/>
<gene>
    <name evidence="2" type="ORF">MTBBW1_1530008</name>
</gene>
<evidence type="ECO:0000259" key="1">
    <source>
        <dbReference type="Pfam" id="PF01909"/>
    </source>
</evidence>
<dbReference type="InterPro" id="IPR043519">
    <property type="entry name" value="NT_sf"/>
</dbReference>
<dbReference type="AlphaFoldDB" id="A0A1W1H8L5"/>
<accession>A0A1W1H8L5</accession>
<name>A0A1W1H8L5_9BACT</name>
<evidence type="ECO:0000313" key="2">
    <source>
        <dbReference type="EMBL" id="SLM28774.1"/>
    </source>
</evidence>
<feature type="domain" description="Polymerase nucleotidyl transferase" evidence="1">
    <location>
        <begin position="10"/>
        <end position="54"/>
    </location>
</feature>
<dbReference type="STRING" id="1246637.MTBBW1_1530008"/>
<organism evidence="2 3">
    <name type="scientific">Desulfamplus magnetovallimortis</name>
    <dbReference type="NCBI Taxonomy" id="1246637"/>
    <lineage>
        <taxon>Bacteria</taxon>
        <taxon>Pseudomonadati</taxon>
        <taxon>Thermodesulfobacteriota</taxon>
        <taxon>Desulfobacteria</taxon>
        <taxon>Desulfobacterales</taxon>
        <taxon>Desulfobacteraceae</taxon>
        <taxon>Desulfamplus</taxon>
    </lineage>
</organism>
<dbReference type="GO" id="GO:0016779">
    <property type="term" value="F:nucleotidyltransferase activity"/>
    <property type="evidence" value="ECO:0007669"/>
    <property type="project" value="InterPro"/>
</dbReference>
<sequence>MAEESIIKSVKQYLKALLKAGIPVKFGIMFGSHVRNEQHKWSDIDLLVISSLYDESYSREDINLLWRTAARTDSRIEPIPVGVNRWKNDDESTIIETARREGVLITA</sequence>
<dbReference type="EMBL" id="FWEV01000061">
    <property type="protein sequence ID" value="SLM28774.1"/>
    <property type="molecule type" value="Genomic_DNA"/>
</dbReference>
<protein>
    <recommendedName>
        <fullName evidence="1">Polymerase nucleotidyl transferase domain-containing protein</fullName>
    </recommendedName>
</protein>
<dbReference type="SUPFAM" id="SSF81301">
    <property type="entry name" value="Nucleotidyltransferase"/>
    <property type="match status" value="1"/>
</dbReference>
<dbReference type="InterPro" id="IPR002934">
    <property type="entry name" value="Polymerase_NTP_transf_dom"/>
</dbReference>
<dbReference type="RefSeq" id="WP_080805239.1">
    <property type="nucleotide sequence ID" value="NZ_LT828550.1"/>
</dbReference>
<keyword evidence="3" id="KW-1185">Reference proteome</keyword>